<reference evidence="1 2" key="1">
    <citation type="journal article" date="2015" name="BMC Genomics">
        <title>The genome of the truffle-parasite Tolypocladium ophioglossoides and the evolution of antifungal peptaibiotics.</title>
        <authorList>
            <person name="Quandt C.A."/>
            <person name="Bushley K.E."/>
            <person name="Spatafora J.W."/>
        </authorList>
    </citation>
    <scope>NUCLEOTIDE SEQUENCE [LARGE SCALE GENOMIC DNA]</scope>
    <source>
        <strain evidence="1 2">CBS 100239</strain>
    </source>
</reference>
<gene>
    <name evidence="1" type="ORF">TOPH_02888</name>
</gene>
<evidence type="ECO:0000313" key="2">
    <source>
        <dbReference type="Proteomes" id="UP000036947"/>
    </source>
</evidence>
<dbReference type="Proteomes" id="UP000036947">
    <property type="component" value="Unassembled WGS sequence"/>
</dbReference>
<protein>
    <submittedName>
        <fullName evidence="1">Uncharacterized protein</fullName>
    </submittedName>
</protein>
<dbReference type="EMBL" id="LFRF01000005">
    <property type="protein sequence ID" value="KND92742.1"/>
    <property type="molecule type" value="Genomic_DNA"/>
</dbReference>
<evidence type="ECO:0000313" key="1">
    <source>
        <dbReference type="EMBL" id="KND92742.1"/>
    </source>
</evidence>
<dbReference type="PANTHER" id="PTHR21310:SF37">
    <property type="entry name" value="AMINOGLYCOSIDE PHOSPHOTRANSFERASE DOMAIN-CONTAINING PROTEIN"/>
    <property type="match status" value="1"/>
</dbReference>
<sequence>MTTTTATSPTTFPLLNRDPITFQSAARHEDHIINHISWFPATQKLYGYLWAAPQRRAISSLTALHLGLDPERQFARCVVQQPETWIRGSFNVCIPVHVQDDSGRLTRKVLMRCPMAHKLAEHHYPGTVDEKLSSEVSTYIWMQQHCHDVPIANLLGFGFTDGRHFAQVCRRPFYIRWGRAIWQKLRAFLQLPVPSQYIRTPSNYFLRTGYVILDYIEPTTGQMLSATWQSHSDDTQRRQNLFRGLSRLILSVSRIPLPRIASWRFH</sequence>
<dbReference type="STRING" id="1163406.A0A0L0NF09"/>
<proteinExistence type="predicted"/>
<dbReference type="OrthoDB" id="4822096at2759"/>
<name>A0A0L0NF09_TOLOC</name>
<accession>A0A0L0NF09</accession>
<dbReference type="PANTHER" id="PTHR21310">
    <property type="entry name" value="AMINOGLYCOSIDE PHOSPHOTRANSFERASE-RELATED-RELATED"/>
    <property type="match status" value="1"/>
</dbReference>
<dbReference type="AlphaFoldDB" id="A0A0L0NF09"/>
<comment type="caution">
    <text evidence="1">The sequence shown here is derived from an EMBL/GenBank/DDBJ whole genome shotgun (WGS) entry which is preliminary data.</text>
</comment>
<dbReference type="InterPro" id="IPR051678">
    <property type="entry name" value="AGP_Transferase"/>
</dbReference>
<keyword evidence="2" id="KW-1185">Reference proteome</keyword>
<organism evidence="1 2">
    <name type="scientific">Tolypocladium ophioglossoides (strain CBS 100239)</name>
    <name type="common">Snaketongue truffleclub</name>
    <name type="synonym">Elaphocordyceps ophioglossoides</name>
    <dbReference type="NCBI Taxonomy" id="1163406"/>
    <lineage>
        <taxon>Eukaryota</taxon>
        <taxon>Fungi</taxon>
        <taxon>Dikarya</taxon>
        <taxon>Ascomycota</taxon>
        <taxon>Pezizomycotina</taxon>
        <taxon>Sordariomycetes</taxon>
        <taxon>Hypocreomycetidae</taxon>
        <taxon>Hypocreales</taxon>
        <taxon>Ophiocordycipitaceae</taxon>
        <taxon>Tolypocladium</taxon>
    </lineage>
</organism>